<keyword evidence="4" id="KW-0804">Transcription</keyword>
<evidence type="ECO:0000256" key="4">
    <source>
        <dbReference type="ARBA" id="ARBA00023163"/>
    </source>
</evidence>
<dbReference type="Pfam" id="PF03466">
    <property type="entry name" value="LysR_substrate"/>
    <property type="match status" value="1"/>
</dbReference>
<dbReference type="InterPro" id="IPR036390">
    <property type="entry name" value="WH_DNA-bd_sf"/>
</dbReference>
<dbReference type="PANTHER" id="PTHR30346">
    <property type="entry name" value="TRANSCRIPTIONAL DUAL REGULATOR HCAR-RELATED"/>
    <property type="match status" value="1"/>
</dbReference>
<protein>
    <submittedName>
        <fullName evidence="6">LysR substrate binding domain protein</fullName>
    </submittedName>
</protein>
<evidence type="ECO:0000259" key="5">
    <source>
        <dbReference type="PROSITE" id="PS50931"/>
    </source>
</evidence>
<dbReference type="PRINTS" id="PR00039">
    <property type="entry name" value="HTHLYSR"/>
</dbReference>
<dbReference type="SUPFAM" id="SSF53850">
    <property type="entry name" value="Periplasmic binding protein-like II"/>
    <property type="match status" value="1"/>
</dbReference>
<dbReference type="GO" id="GO:0003677">
    <property type="term" value="F:DNA binding"/>
    <property type="evidence" value="ECO:0007669"/>
    <property type="project" value="UniProtKB-KW"/>
</dbReference>
<dbReference type="CDD" id="cd05466">
    <property type="entry name" value="PBP2_LTTR_substrate"/>
    <property type="match status" value="1"/>
</dbReference>
<keyword evidence="3" id="KW-0238">DNA-binding</keyword>
<dbReference type="Proteomes" id="UP000016491">
    <property type="component" value="Unassembled WGS sequence"/>
</dbReference>
<evidence type="ECO:0000256" key="3">
    <source>
        <dbReference type="ARBA" id="ARBA00023125"/>
    </source>
</evidence>
<name>A0ABC9TQC5_CLOSY</name>
<dbReference type="PANTHER" id="PTHR30346:SF28">
    <property type="entry name" value="HTH-TYPE TRANSCRIPTIONAL REGULATOR CYNR"/>
    <property type="match status" value="1"/>
</dbReference>
<gene>
    <name evidence="6" type="ORF">CLOSYM_05005</name>
</gene>
<dbReference type="SUPFAM" id="SSF46785">
    <property type="entry name" value="Winged helix' DNA-binding domain"/>
    <property type="match status" value="1"/>
</dbReference>
<evidence type="ECO:0000256" key="2">
    <source>
        <dbReference type="ARBA" id="ARBA00023015"/>
    </source>
</evidence>
<comment type="caution">
    <text evidence="6">The sequence shown here is derived from an EMBL/GenBank/DDBJ whole genome shotgun (WGS) entry which is preliminary data.</text>
</comment>
<evidence type="ECO:0000313" key="6">
    <source>
        <dbReference type="EMBL" id="ERI73281.1"/>
    </source>
</evidence>
<dbReference type="Gene3D" id="1.10.10.10">
    <property type="entry name" value="Winged helix-like DNA-binding domain superfamily/Winged helix DNA-binding domain"/>
    <property type="match status" value="1"/>
</dbReference>
<accession>A0ABC9TQC5</accession>
<dbReference type="FunFam" id="1.10.10.10:FF:000001">
    <property type="entry name" value="LysR family transcriptional regulator"/>
    <property type="match status" value="1"/>
</dbReference>
<dbReference type="PROSITE" id="PS50931">
    <property type="entry name" value="HTH_LYSR"/>
    <property type="match status" value="1"/>
</dbReference>
<dbReference type="Gene3D" id="3.40.190.290">
    <property type="match status" value="1"/>
</dbReference>
<dbReference type="InterPro" id="IPR036388">
    <property type="entry name" value="WH-like_DNA-bd_sf"/>
</dbReference>
<dbReference type="AlphaFoldDB" id="A0ABC9TQC5"/>
<reference evidence="6 7" key="1">
    <citation type="submission" date="2013-07" db="EMBL/GenBank/DDBJ databases">
        <authorList>
            <person name="Weinstock G."/>
            <person name="Sodergren E."/>
            <person name="Wylie T."/>
            <person name="Fulton L."/>
            <person name="Fulton R."/>
            <person name="Fronick C."/>
            <person name="O'Laughlin M."/>
            <person name="Godfrey J."/>
            <person name="Miner T."/>
            <person name="Herter B."/>
            <person name="Appelbaum E."/>
            <person name="Cordes M."/>
            <person name="Lek S."/>
            <person name="Wollam A."/>
            <person name="Pepin K.H."/>
            <person name="Palsikar V.B."/>
            <person name="Mitreva M."/>
            <person name="Wilson R.K."/>
        </authorList>
    </citation>
    <scope>NUCLEOTIDE SEQUENCE [LARGE SCALE GENOMIC DNA]</scope>
    <source>
        <strain evidence="6 7">ATCC 14940</strain>
    </source>
</reference>
<comment type="similarity">
    <text evidence="1">Belongs to the LysR transcriptional regulatory family.</text>
</comment>
<dbReference type="InterPro" id="IPR005119">
    <property type="entry name" value="LysR_subst-bd"/>
</dbReference>
<dbReference type="EMBL" id="AWSU01000400">
    <property type="protein sequence ID" value="ERI73281.1"/>
    <property type="molecule type" value="Genomic_DNA"/>
</dbReference>
<dbReference type="InterPro" id="IPR000847">
    <property type="entry name" value="LysR_HTH_N"/>
</dbReference>
<proteinExistence type="inferred from homology"/>
<sequence length="320" mass="36839">MGFKRNGKGRCGMNLKEQTYVCVLAECGNITKAADRLYISQPALSIYINNLEKSLGTKLFERAGKRFVLTPAGELYVEKARKMLELKKEFDEAMAEIRDNKRGKIRVGVQLRRETWLLPPVLFKFASEYPGIEVVIREGNMWEISQMLERYELDLVLMNSASVRKDMEYQVLFEEELLIAVPQIHPLNEKAVYVEGSRYRNLDLNWLEGENLILQNPNQSIRADVDAALKDAGVHPGKIQVIRNIETAIQMTAEGLGISFNRESYAGNMKYRKKVNYYTMGESPRKTAFVAGYRQGMFVPEYMQRFIELISEQGKEYIFS</sequence>
<dbReference type="Pfam" id="PF00126">
    <property type="entry name" value="HTH_1"/>
    <property type="match status" value="1"/>
</dbReference>
<evidence type="ECO:0000256" key="1">
    <source>
        <dbReference type="ARBA" id="ARBA00009437"/>
    </source>
</evidence>
<evidence type="ECO:0000313" key="7">
    <source>
        <dbReference type="Proteomes" id="UP000016491"/>
    </source>
</evidence>
<organism evidence="6 7">
    <name type="scientific">[Clostridium] symbiosum ATCC 14940</name>
    <dbReference type="NCBI Taxonomy" id="411472"/>
    <lineage>
        <taxon>Bacteria</taxon>
        <taxon>Bacillati</taxon>
        <taxon>Bacillota</taxon>
        <taxon>Clostridia</taxon>
        <taxon>Lachnospirales</taxon>
        <taxon>Lachnospiraceae</taxon>
        <taxon>Otoolea</taxon>
    </lineage>
</organism>
<feature type="domain" description="HTH lysR-type" evidence="5">
    <location>
        <begin position="13"/>
        <end position="70"/>
    </location>
</feature>
<keyword evidence="2" id="KW-0805">Transcription regulation</keyword>